<keyword evidence="2" id="KW-0067">ATP-binding</keyword>
<dbReference type="Pfam" id="PF00501">
    <property type="entry name" value="AMP-binding"/>
    <property type="match status" value="1"/>
</dbReference>
<dbReference type="CDD" id="cd05907">
    <property type="entry name" value="VL_LC_FACS_like"/>
    <property type="match status" value="1"/>
</dbReference>
<dbReference type="PANTHER" id="PTHR43272">
    <property type="entry name" value="LONG-CHAIN-FATTY-ACID--COA LIGASE"/>
    <property type="match status" value="1"/>
</dbReference>
<gene>
    <name evidence="4" type="ORF">EDD80_106122</name>
</gene>
<proteinExistence type="predicted"/>
<dbReference type="AlphaFoldDB" id="A0A4R3KSV1"/>
<evidence type="ECO:0000313" key="5">
    <source>
        <dbReference type="Proteomes" id="UP000295807"/>
    </source>
</evidence>
<dbReference type="Gene3D" id="3.40.50.12780">
    <property type="entry name" value="N-terminal domain of ligase-like"/>
    <property type="match status" value="1"/>
</dbReference>
<dbReference type="GO" id="GO:0004467">
    <property type="term" value="F:long-chain fatty acid-CoA ligase activity"/>
    <property type="evidence" value="ECO:0007669"/>
    <property type="project" value="TreeGrafter"/>
</dbReference>
<dbReference type="PROSITE" id="PS00455">
    <property type="entry name" value="AMP_BINDING"/>
    <property type="match status" value="1"/>
</dbReference>
<dbReference type="EMBL" id="SMAD01000006">
    <property type="protein sequence ID" value="TCS86811.1"/>
    <property type="molecule type" value="Genomic_DNA"/>
</dbReference>
<dbReference type="GO" id="GO:0016020">
    <property type="term" value="C:membrane"/>
    <property type="evidence" value="ECO:0007669"/>
    <property type="project" value="TreeGrafter"/>
</dbReference>
<organism evidence="4 5">
    <name type="scientific">Anseongella ginsenosidimutans</name>
    <dbReference type="NCBI Taxonomy" id="496056"/>
    <lineage>
        <taxon>Bacteria</taxon>
        <taxon>Pseudomonadati</taxon>
        <taxon>Bacteroidota</taxon>
        <taxon>Sphingobacteriia</taxon>
        <taxon>Sphingobacteriales</taxon>
        <taxon>Sphingobacteriaceae</taxon>
        <taxon>Anseongella</taxon>
    </lineage>
</organism>
<name>A0A4R3KSV1_9SPHI</name>
<evidence type="ECO:0000256" key="2">
    <source>
        <dbReference type="ARBA" id="ARBA00022840"/>
    </source>
</evidence>
<keyword evidence="1" id="KW-0547">Nucleotide-binding</keyword>
<dbReference type="GO" id="GO:0005524">
    <property type="term" value="F:ATP binding"/>
    <property type="evidence" value="ECO:0007669"/>
    <property type="project" value="UniProtKB-KW"/>
</dbReference>
<keyword evidence="5" id="KW-1185">Reference proteome</keyword>
<evidence type="ECO:0000313" key="4">
    <source>
        <dbReference type="EMBL" id="TCS86811.1"/>
    </source>
</evidence>
<dbReference type="InterPro" id="IPR042099">
    <property type="entry name" value="ANL_N_sf"/>
</dbReference>
<dbReference type="InterPro" id="IPR020845">
    <property type="entry name" value="AMP-binding_CS"/>
</dbReference>
<protein>
    <submittedName>
        <fullName evidence="4">Long-chain acyl-CoA synthetase</fullName>
    </submittedName>
</protein>
<dbReference type="Proteomes" id="UP000295807">
    <property type="component" value="Unassembled WGS sequence"/>
</dbReference>
<feature type="domain" description="AMP-dependent synthetase/ligase" evidence="3">
    <location>
        <begin position="37"/>
        <end position="412"/>
    </location>
</feature>
<sequence length="585" mass="65805">MSITRVSDLLGLYMNRYRKADVFAARREGQWTCCSSDDFVRFANEISLGLLALGVRKGDKLGIMSPNRPEWNFVDFGAMQIGAVTVPLYPTMSAHDLEYVLKDAEIKVLFIGGAELYEKTNSLQDAVPGISLFSFEQVEGVRSWEDVKNMGKGKDAAAIEPIRLAQQPDDLLTLIYTSGTTGNPKGVMLTHRNIISNMLSCEPLLPESLRKALSFLPLCHIFERMVSYLYLYKGISIYYAESIESIASDIKEVQPDVFTTVPRLLEKVYDKIVAKGGDLSGIKKVLFYWALGLGLQYDPGKAGNAWYRLRLRLANRLIFSKWRAALGGNIKVIVSGGAALQPRLTRVFNAANIPVVQGYGLTETSPVIAVNFLGRGNHKLGSVGRPVEGTEVKIAPDGEILCRGENVMMGYFKRPDATASEIDEDGWFHTGDIGRLDGDGFLFITGRKKELFKTAGGKYVSPPVIENKFKESPFIEYMVVVGENRRFPAALIVPSFTFLREWCVRKEIPWSSNEEMMKHPQVLERYRQETEKFNQLFGQWEQVKRIALIPKEWSVDSGELTPKLDVKRKVVLEKHAKEIEELYEI</sequence>
<dbReference type="Pfam" id="PF23562">
    <property type="entry name" value="AMP-binding_C_3"/>
    <property type="match status" value="1"/>
</dbReference>
<dbReference type="PANTHER" id="PTHR43272:SF33">
    <property type="entry name" value="AMP-BINDING DOMAIN-CONTAINING PROTEIN-RELATED"/>
    <property type="match status" value="1"/>
</dbReference>
<evidence type="ECO:0000256" key="1">
    <source>
        <dbReference type="ARBA" id="ARBA00022741"/>
    </source>
</evidence>
<dbReference type="RefSeq" id="WP_132129373.1">
    <property type="nucleotide sequence ID" value="NZ_CP042432.1"/>
</dbReference>
<reference evidence="4 5" key="1">
    <citation type="submission" date="2019-03" db="EMBL/GenBank/DDBJ databases">
        <title>Genomic Encyclopedia of Type Strains, Phase IV (KMG-IV): sequencing the most valuable type-strain genomes for metagenomic binning, comparative biology and taxonomic classification.</title>
        <authorList>
            <person name="Goeker M."/>
        </authorList>
    </citation>
    <scope>NUCLEOTIDE SEQUENCE [LARGE SCALE GENOMIC DNA]</scope>
    <source>
        <strain evidence="4 5">DSM 21100</strain>
    </source>
</reference>
<dbReference type="OrthoDB" id="9803968at2"/>
<comment type="caution">
    <text evidence="4">The sequence shown here is derived from an EMBL/GenBank/DDBJ whole genome shotgun (WGS) entry which is preliminary data.</text>
</comment>
<dbReference type="SUPFAM" id="SSF56801">
    <property type="entry name" value="Acetyl-CoA synthetase-like"/>
    <property type="match status" value="1"/>
</dbReference>
<dbReference type="InterPro" id="IPR000873">
    <property type="entry name" value="AMP-dep_synth/lig_dom"/>
</dbReference>
<evidence type="ECO:0000259" key="3">
    <source>
        <dbReference type="Pfam" id="PF00501"/>
    </source>
</evidence>
<accession>A0A4R3KSV1</accession>